<evidence type="ECO:0000313" key="2">
    <source>
        <dbReference type="EMBL" id="KAI3949030.1"/>
    </source>
</evidence>
<evidence type="ECO:0000313" key="3">
    <source>
        <dbReference type="Proteomes" id="UP001202328"/>
    </source>
</evidence>
<proteinExistence type="predicted"/>
<evidence type="ECO:0000256" key="1">
    <source>
        <dbReference type="SAM" id="MobiDB-lite"/>
    </source>
</evidence>
<organism evidence="2 3">
    <name type="scientific">Papaver atlanticum</name>
    <dbReference type="NCBI Taxonomy" id="357466"/>
    <lineage>
        <taxon>Eukaryota</taxon>
        <taxon>Viridiplantae</taxon>
        <taxon>Streptophyta</taxon>
        <taxon>Embryophyta</taxon>
        <taxon>Tracheophyta</taxon>
        <taxon>Spermatophyta</taxon>
        <taxon>Magnoliopsida</taxon>
        <taxon>Ranunculales</taxon>
        <taxon>Papaveraceae</taxon>
        <taxon>Papaveroideae</taxon>
        <taxon>Papaver</taxon>
    </lineage>
</organism>
<name>A0AAD4XVA9_9MAGN</name>
<reference evidence="2" key="1">
    <citation type="submission" date="2022-04" db="EMBL/GenBank/DDBJ databases">
        <title>A functionally conserved STORR gene fusion in Papaver species that diverged 16.8 million years ago.</title>
        <authorList>
            <person name="Catania T."/>
        </authorList>
    </citation>
    <scope>NUCLEOTIDE SEQUENCE</scope>
    <source>
        <strain evidence="2">S-188037</strain>
    </source>
</reference>
<comment type="caution">
    <text evidence="2">The sequence shown here is derived from an EMBL/GenBank/DDBJ whole genome shotgun (WGS) entry which is preliminary data.</text>
</comment>
<dbReference type="EMBL" id="JAJJMB010003208">
    <property type="protein sequence ID" value="KAI3949030.1"/>
    <property type="molecule type" value="Genomic_DNA"/>
</dbReference>
<keyword evidence="3" id="KW-1185">Reference proteome</keyword>
<feature type="region of interest" description="Disordered" evidence="1">
    <location>
        <begin position="1"/>
        <end position="31"/>
    </location>
</feature>
<gene>
    <name evidence="2" type="ORF">MKW98_021636</name>
</gene>
<sequence>MVKKLQSPAEKRGFSDGSSRDVGYGGDCSEKSSDVKYGVFLLKAQVEGSSNKDQKLDNKLKRPNDLQLFPIFFAVTII</sequence>
<protein>
    <submittedName>
        <fullName evidence="2">Uncharacterized protein</fullName>
    </submittedName>
</protein>
<dbReference type="AlphaFoldDB" id="A0AAD4XVA9"/>
<dbReference type="Proteomes" id="UP001202328">
    <property type="component" value="Unassembled WGS sequence"/>
</dbReference>
<accession>A0AAD4XVA9</accession>